<evidence type="ECO:0000256" key="6">
    <source>
        <dbReference type="ARBA" id="ARBA00022841"/>
    </source>
</evidence>
<comment type="subcellular location">
    <subcellularLocation>
        <location evidence="1">Periplasm</location>
    </subcellularLocation>
</comment>
<evidence type="ECO:0000256" key="2">
    <source>
        <dbReference type="ARBA" id="ARBA00005182"/>
    </source>
</evidence>
<organism evidence="8 9">
    <name type="scientific">Flavobacterium nitrogenifigens</name>
    <dbReference type="NCBI Taxonomy" id="1617283"/>
    <lineage>
        <taxon>Bacteria</taxon>
        <taxon>Pseudomonadati</taxon>
        <taxon>Bacteroidota</taxon>
        <taxon>Flavobacteriia</taxon>
        <taxon>Flavobacteriales</taxon>
        <taxon>Flavobacteriaceae</taxon>
        <taxon>Flavobacterium</taxon>
    </lineage>
</organism>
<keyword evidence="9" id="KW-1185">Reference proteome</keyword>
<sequence>MKKIIFKASFFIAPFAFLYVITFLFYSSAESPDLIRLGCFPNVFKEYRNVFRDEFNRKIYFNKYSEGKNRKEKILIIGDSFSEQDNYGYKNYLAEQNSVLYIDRFLSGNQIQTLYELSNGDFFEKYNIEYVILENVERSFTLSAKNIDTSKIRMTSQLDSLVRNHKPSEIDNTDPFFSKKTVQFPFSMARYYFDQNYLSNRYAYNVVLNKNNLFSVNENNLLFLFKDLYFLKENNDLVVVQKLNDVLNDLSNKLKSKKVKLIVLPAPDKYDLYYDYIADKTKFPRPLFFNHLSALKKDYIYIDSKKVLSAHLEVEKDIYFYDDSHWSPVASKIISNEIKKAIK</sequence>
<dbReference type="GO" id="GO:0042597">
    <property type="term" value="C:periplasmic space"/>
    <property type="evidence" value="ECO:0007669"/>
    <property type="project" value="UniProtKB-SubCell"/>
</dbReference>
<feature type="domain" description="AlgX/AlgJ SGNH hydrolase-like" evidence="7">
    <location>
        <begin position="224"/>
        <end position="342"/>
    </location>
</feature>
<dbReference type="UniPathway" id="UPA00286"/>
<dbReference type="Proteomes" id="UP000561681">
    <property type="component" value="Unassembled WGS sequence"/>
</dbReference>
<evidence type="ECO:0000256" key="5">
    <source>
        <dbReference type="ARBA" id="ARBA00022764"/>
    </source>
</evidence>
<evidence type="ECO:0000256" key="4">
    <source>
        <dbReference type="ARBA" id="ARBA00022729"/>
    </source>
</evidence>
<evidence type="ECO:0000313" key="9">
    <source>
        <dbReference type="Proteomes" id="UP000561681"/>
    </source>
</evidence>
<dbReference type="AlphaFoldDB" id="A0A7W7IVV8"/>
<dbReference type="GO" id="GO:0016740">
    <property type="term" value="F:transferase activity"/>
    <property type="evidence" value="ECO:0007669"/>
    <property type="project" value="UniProtKB-KW"/>
</dbReference>
<accession>A0A7W7IVV8</accession>
<name>A0A7W7IVV8_9FLAO</name>
<evidence type="ECO:0000259" key="7">
    <source>
        <dbReference type="Pfam" id="PF16822"/>
    </source>
</evidence>
<proteinExistence type="predicted"/>
<evidence type="ECO:0000313" key="8">
    <source>
        <dbReference type="EMBL" id="MBB4801132.1"/>
    </source>
</evidence>
<evidence type="ECO:0000256" key="1">
    <source>
        <dbReference type="ARBA" id="ARBA00004418"/>
    </source>
</evidence>
<protein>
    <recommendedName>
        <fullName evidence="7">AlgX/AlgJ SGNH hydrolase-like domain-containing protein</fullName>
    </recommendedName>
</protein>
<gene>
    <name evidence="8" type="ORF">HNP37_001171</name>
</gene>
<dbReference type="InterPro" id="IPR031811">
    <property type="entry name" value="ALGX/ALGJ_SGNH-like"/>
</dbReference>
<dbReference type="SUPFAM" id="SSF52266">
    <property type="entry name" value="SGNH hydrolase"/>
    <property type="match status" value="1"/>
</dbReference>
<keyword evidence="6" id="KW-0016">Alginate biosynthesis</keyword>
<dbReference type="RefSeq" id="WP_184159317.1">
    <property type="nucleotide sequence ID" value="NZ_JACHLD010000001.1"/>
</dbReference>
<keyword evidence="3" id="KW-0808">Transferase</keyword>
<dbReference type="Pfam" id="PF16822">
    <property type="entry name" value="ALGX"/>
    <property type="match status" value="1"/>
</dbReference>
<dbReference type="EMBL" id="JACHLD010000001">
    <property type="protein sequence ID" value="MBB4801132.1"/>
    <property type="molecule type" value="Genomic_DNA"/>
</dbReference>
<reference evidence="8 9" key="1">
    <citation type="submission" date="2020-08" db="EMBL/GenBank/DDBJ databases">
        <title>Functional genomics of gut bacteria from endangered species of beetles.</title>
        <authorList>
            <person name="Carlos-Shanley C."/>
        </authorList>
    </citation>
    <scope>NUCLEOTIDE SEQUENCE [LARGE SCALE GENOMIC DNA]</scope>
    <source>
        <strain evidence="8 9">S00142</strain>
    </source>
</reference>
<keyword evidence="5" id="KW-0574">Periplasm</keyword>
<keyword evidence="4" id="KW-0732">Signal</keyword>
<evidence type="ECO:0000256" key="3">
    <source>
        <dbReference type="ARBA" id="ARBA00022679"/>
    </source>
</evidence>
<comment type="caution">
    <text evidence="8">The sequence shown here is derived from an EMBL/GenBank/DDBJ whole genome shotgun (WGS) entry which is preliminary data.</text>
</comment>
<comment type="pathway">
    <text evidence="2">Glycan biosynthesis; alginate biosynthesis.</text>
</comment>
<dbReference type="GO" id="GO:0042121">
    <property type="term" value="P:alginic acid biosynthetic process"/>
    <property type="evidence" value="ECO:0007669"/>
    <property type="project" value="UniProtKB-UniPathway"/>
</dbReference>